<evidence type="ECO:0000313" key="5">
    <source>
        <dbReference type="Proteomes" id="UP000316921"/>
    </source>
</evidence>
<keyword evidence="5" id="KW-1185">Reference proteome</keyword>
<organism evidence="4 5">
    <name type="scientific">Engelhardtia mirabilis</name>
    <dbReference type="NCBI Taxonomy" id="2528011"/>
    <lineage>
        <taxon>Bacteria</taxon>
        <taxon>Pseudomonadati</taxon>
        <taxon>Planctomycetota</taxon>
        <taxon>Planctomycetia</taxon>
        <taxon>Planctomycetia incertae sedis</taxon>
        <taxon>Engelhardtia</taxon>
    </lineage>
</organism>
<dbReference type="InterPro" id="IPR050745">
    <property type="entry name" value="Multifunctional_regulatory"/>
</dbReference>
<protein>
    <submittedName>
        <fullName evidence="4">Ankyrin repeats (3 copies)</fullName>
    </submittedName>
</protein>
<reference evidence="4 5" key="1">
    <citation type="submission" date="2019-02" db="EMBL/GenBank/DDBJ databases">
        <title>Deep-cultivation of Planctomycetes and their phenomic and genomic characterization uncovers novel biology.</title>
        <authorList>
            <person name="Wiegand S."/>
            <person name="Jogler M."/>
            <person name="Boedeker C."/>
            <person name="Pinto D."/>
            <person name="Vollmers J."/>
            <person name="Rivas-Marin E."/>
            <person name="Kohn T."/>
            <person name="Peeters S.H."/>
            <person name="Heuer A."/>
            <person name="Rast P."/>
            <person name="Oberbeckmann S."/>
            <person name="Bunk B."/>
            <person name="Jeske O."/>
            <person name="Meyerdierks A."/>
            <person name="Storesund J.E."/>
            <person name="Kallscheuer N."/>
            <person name="Luecker S."/>
            <person name="Lage O.M."/>
            <person name="Pohl T."/>
            <person name="Merkel B.J."/>
            <person name="Hornburger P."/>
            <person name="Mueller R.-W."/>
            <person name="Bruemmer F."/>
            <person name="Labrenz M."/>
            <person name="Spormann A.M."/>
            <person name="Op den Camp H."/>
            <person name="Overmann J."/>
            <person name="Amann R."/>
            <person name="Jetten M.S.M."/>
            <person name="Mascher T."/>
            <person name="Medema M.H."/>
            <person name="Devos D.P."/>
            <person name="Kaster A.-K."/>
            <person name="Ovreas L."/>
            <person name="Rohde M."/>
            <person name="Galperin M.Y."/>
            <person name="Jogler C."/>
        </authorList>
    </citation>
    <scope>NUCLEOTIDE SEQUENCE [LARGE SCALE GENOMIC DNA]</scope>
    <source>
        <strain evidence="4 5">Pla133</strain>
    </source>
</reference>
<feature type="repeat" description="ANK" evidence="3">
    <location>
        <begin position="41"/>
        <end position="75"/>
    </location>
</feature>
<dbReference type="SUPFAM" id="SSF48403">
    <property type="entry name" value="Ankyrin repeat"/>
    <property type="match status" value="1"/>
</dbReference>
<evidence type="ECO:0000256" key="2">
    <source>
        <dbReference type="ARBA" id="ARBA00023043"/>
    </source>
</evidence>
<dbReference type="Pfam" id="PF00023">
    <property type="entry name" value="Ank"/>
    <property type="match status" value="1"/>
</dbReference>
<dbReference type="InterPro" id="IPR036770">
    <property type="entry name" value="Ankyrin_rpt-contain_sf"/>
</dbReference>
<name>A0A518BJG6_9BACT</name>
<dbReference type="PROSITE" id="PS50088">
    <property type="entry name" value="ANK_REPEAT"/>
    <property type="match status" value="1"/>
</dbReference>
<dbReference type="AlphaFoldDB" id="A0A518BJG6"/>
<keyword evidence="2 3" id="KW-0040">ANK repeat</keyword>
<gene>
    <name evidence="4" type="ORF">Pla133_21990</name>
</gene>
<dbReference type="PANTHER" id="PTHR24189:SF50">
    <property type="entry name" value="ANKYRIN REPEAT AND SOCS BOX PROTEIN 2"/>
    <property type="match status" value="1"/>
</dbReference>
<sequence>MLPPMDDASQALQDAIDDGDVAALGRLLAADRALANRRDEGGLTPLMRVLMGIDRDPRMIEALLAAGADPNATTEDGETALHLIVDVEGDGGFGDEPVQLARPLVDAGAELEARQAEGLTPLQFAVVHGTPDEVAALARLGARVDRCLPADFDPAGFAGLTPLAAALGSSAKVEALLAAGADAAQTDASGRTAVEHCHARREAAEAAGDDDLARALGACAELLAR</sequence>
<dbReference type="SMART" id="SM00248">
    <property type="entry name" value="ANK"/>
    <property type="match status" value="4"/>
</dbReference>
<dbReference type="Gene3D" id="1.25.40.20">
    <property type="entry name" value="Ankyrin repeat-containing domain"/>
    <property type="match status" value="2"/>
</dbReference>
<dbReference type="Proteomes" id="UP000316921">
    <property type="component" value="Chromosome"/>
</dbReference>
<proteinExistence type="predicted"/>
<accession>A0A518BJG6</accession>
<keyword evidence="1" id="KW-0677">Repeat</keyword>
<evidence type="ECO:0000256" key="1">
    <source>
        <dbReference type="ARBA" id="ARBA00022737"/>
    </source>
</evidence>
<dbReference type="InterPro" id="IPR002110">
    <property type="entry name" value="Ankyrin_rpt"/>
</dbReference>
<dbReference type="PANTHER" id="PTHR24189">
    <property type="entry name" value="MYOTROPHIN"/>
    <property type="match status" value="1"/>
</dbReference>
<evidence type="ECO:0000313" key="4">
    <source>
        <dbReference type="EMBL" id="QDU67121.1"/>
    </source>
</evidence>
<dbReference type="KEGG" id="pbap:Pla133_21990"/>
<evidence type="ECO:0000256" key="3">
    <source>
        <dbReference type="PROSITE-ProRule" id="PRU00023"/>
    </source>
</evidence>
<dbReference type="EMBL" id="CP036287">
    <property type="protein sequence ID" value="QDU67121.1"/>
    <property type="molecule type" value="Genomic_DNA"/>
</dbReference>